<organism evidence="1">
    <name type="scientific">Ralstonia solanacearum</name>
    <name type="common">Pseudomonas solanacearum</name>
    <dbReference type="NCBI Taxonomy" id="305"/>
    <lineage>
        <taxon>Bacteria</taxon>
        <taxon>Pseudomonadati</taxon>
        <taxon>Pseudomonadota</taxon>
        <taxon>Betaproteobacteria</taxon>
        <taxon>Burkholderiales</taxon>
        <taxon>Burkholderiaceae</taxon>
        <taxon>Ralstonia</taxon>
        <taxon>Ralstonia solanacearum species complex</taxon>
    </lineage>
</organism>
<protein>
    <submittedName>
        <fullName evidence="1">Uncharacterized protein</fullName>
    </submittedName>
</protein>
<proteinExistence type="predicted"/>
<accession>A0A0S4TZM1</accession>
<name>A0A0S4TZM1_RALSL</name>
<reference evidence="1" key="1">
    <citation type="submission" date="2015-10" db="EMBL/GenBank/DDBJ databases">
        <authorList>
            <person name="Gilbert D.G."/>
        </authorList>
    </citation>
    <scope>NUCLEOTIDE SEQUENCE</scope>
    <source>
        <strain evidence="1">Phyl III-seqv23</strain>
    </source>
</reference>
<dbReference type="AlphaFoldDB" id="A0A0S4TZM1"/>
<dbReference type="EMBL" id="LN899819">
    <property type="protein sequence ID" value="CUV15467.1"/>
    <property type="molecule type" value="Genomic_DNA"/>
</dbReference>
<gene>
    <name evidence="1" type="ORF">RUN39_v1_1440003</name>
</gene>
<sequence length="40" mass="4609">MITPRTDSSFFARQPDGDLFVEELRISKRHSYVGTLVHMA</sequence>
<evidence type="ECO:0000313" key="1">
    <source>
        <dbReference type="EMBL" id="CUV15467.1"/>
    </source>
</evidence>